<dbReference type="EMBL" id="BLPF01000003">
    <property type="protein sequence ID" value="GFJ83677.1"/>
    <property type="molecule type" value="Genomic_DNA"/>
</dbReference>
<evidence type="ECO:0000313" key="2">
    <source>
        <dbReference type="Proteomes" id="UP000482800"/>
    </source>
</evidence>
<keyword evidence="2" id="KW-1185">Reference proteome</keyword>
<name>A0A6V8KPI8_9ACTN</name>
<reference evidence="1 2" key="2">
    <citation type="submission" date="2020-03" db="EMBL/GenBank/DDBJ databases">
        <authorList>
            <person name="Ichikawa N."/>
            <person name="Kimura A."/>
            <person name="Kitahashi Y."/>
            <person name="Uohara A."/>
        </authorList>
    </citation>
    <scope>NUCLEOTIDE SEQUENCE [LARGE SCALE GENOMIC DNA]</scope>
    <source>
        <strain evidence="1 2">NBRC 108639</strain>
    </source>
</reference>
<organism evidence="1 2">
    <name type="scientific">Phytohabitans houttuyneae</name>
    <dbReference type="NCBI Taxonomy" id="1076126"/>
    <lineage>
        <taxon>Bacteria</taxon>
        <taxon>Bacillati</taxon>
        <taxon>Actinomycetota</taxon>
        <taxon>Actinomycetes</taxon>
        <taxon>Micromonosporales</taxon>
        <taxon>Micromonosporaceae</taxon>
    </lineage>
</organism>
<dbReference type="Proteomes" id="UP000482800">
    <property type="component" value="Unassembled WGS sequence"/>
</dbReference>
<proteinExistence type="predicted"/>
<dbReference type="AlphaFoldDB" id="A0A6V8KPI8"/>
<accession>A0A6V8KPI8</accession>
<comment type="caution">
    <text evidence="1">The sequence shown here is derived from an EMBL/GenBank/DDBJ whole genome shotgun (WGS) entry which is preliminary data.</text>
</comment>
<reference evidence="1 2" key="1">
    <citation type="submission" date="2020-03" db="EMBL/GenBank/DDBJ databases">
        <title>Whole genome shotgun sequence of Phytohabitans houttuyneae NBRC 108639.</title>
        <authorList>
            <person name="Komaki H."/>
            <person name="Tamura T."/>
        </authorList>
    </citation>
    <scope>NUCLEOTIDE SEQUENCE [LARGE SCALE GENOMIC DNA]</scope>
    <source>
        <strain evidence="1 2">NBRC 108639</strain>
    </source>
</reference>
<gene>
    <name evidence="1" type="ORF">Phou_078570</name>
</gene>
<evidence type="ECO:0008006" key="3">
    <source>
        <dbReference type="Google" id="ProtNLM"/>
    </source>
</evidence>
<sequence length="84" mass="9599">MLFVTGRQELQARLDEVRRGMAQDGGFWVAWPKRASKVPTDVTEDVVREVALPTGLVDNKVCAIDEIWSGLRLVIRREYRTQAK</sequence>
<protein>
    <recommendedName>
        <fullName evidence="3">DUF3052 domain-containing protein</fullName>
    </recommendedName>
</protein>
<evidence type="ECO:0000313" key="1">
    <source>
        <dbReference type="EMBL" id="GFJ83677.1"/>
    </source>
</evidence>